<organism evidence="10">
    <name type="scientific">Arabidopsis thaliana</name>
    <name type="common">Mouse-ear cress</name>
    <dbReference type="NCBI Taxonomy" id="3702"/>
    <lineage>
        <taxon>Eukaryota</taxon>
        <taxon>Viridiplantae</taxon>
        <taxon>Streptophyta</taxon>
        <taxon>Embryophyta</taxon>
        <taxon>Tracheophyta</taxon>
        <taxon>Spermatophyta</taxon>
        <taxon>Magnoliopsida</taxon>
        <taxon>eudicotyledons</taxon>
        <taxon>Gunneridae</taxon>
        <taxon>Pentapetalae</taxon>
        <taxon>rosids</taxon>
        <taxon>malvids</taxon>
        <taxon>Brassicales</taxon>
        <taxon>Brassicaceae</taxon>
        <taxon>Camelineae</taxon>
        <taxon>Arabidopsis</taxon>
    </lineage>
</organism>
<keyword evidence="6" id="KW-0378">Hydrolase</keyword>
<evidence type="ECO:0000256" key="4">
    <source>
        <dbReference type="ARBA" id="ARBA00022722"/>
    </source>
</evidence>
<proteinExistence type="inferred from homology"/>
<comment type="similarity">
    <text evidence="3">Belongs to the HARBI1 family.</text>
</comment>
<evidence type="ECO:0000256" key="5">
    <source>
        <dbReference type="ARBA" id="ARBA00022723"/>
    </source>
</evidence>
<dbReference type="GO" id="GO:0005634">
    <property type="term" value="C:nucleus"/>
    <property type="evidence" value="ECO:0007669"/>
    <property type="project" value="UniProtKB-SubCell"/>
</dbReference>
<evidence type="ECO:0000313" key="10">
    <source>
        <dbReference type="EMBL" id="BAB01198.1"/>
    </source>
</evidence>
<name>Q9LJA7_ARATH</name>
<evidence type="ECO:0000256" key="6">
    <source>
        <dbReference type="ARBA" id="ARBA00022801"/>
    </source>
</evidence>
<protein>
    <submittedName>
        <fullName evidence="10">Uncharacterized protein</fullName>
    </submittedName>
</protein>
<dbReference type="Pfam" id="PF26138">
    <property type="entry name" value="DUF8040"/>
    <property type="match status" value="1"/>
</dbReference>
<dbReference type="GO" id="GO:0046872">
    <property type="term" value="F:metal ion binding"/>
    <property type="evidence" value="ECO:0007669"/>
    <property type="project" value="UniProtKB-KW"/>
</dbReference>
<keyword evidence="4" id="KW-0540">Nuclease</keyword>
<evidence type="ECO:0000256" key="1">
    <source>
        <dbReference type="ARBA" id="ARBA00001968"/>
    </source>
</evidence>
<dbReference type="PANTHER" id="PTHR22930">
    <property type="match status" value="1"/>
</dbReference>
<sequence>MVKQPLCAHPNCGRQFVEDLIHGHPYKCDFLLRMRLKVFFDLCEIIEKTYKIRSSQNLSVKESGAIFLYICGHNASQRSIMRMFGHSQETICRKIYEVLNLIGIVGAMDGTHVPAMVSGRDHQRYWNRKSICSMNILAVCNFDMLFTYIYVGVFGSAHDTKVLSLAMEGDPNFPHPHIGKYYLVDSGYALRRGYLGPFRQTWYHHNQFQNQAPPNNHKEKFNWRHSLLRCVIERTFGVWKGKWRIMQDRAWYNIVTTRKIMVATMALHNFVWKLGIPDLDFDIDWMQDNDHHPTLDDEDETVEQDMTGSRQHMEGFRDEIAMSLWNSSR</sequence>
<feature type="domain" description="DDE Tnp4" evidence="8">
    <location>
        <begin position="108"/>
        <end position="269"/>
    </location>
</feature>
<reference evidence="10" key="1">
    <citation type="journal article" date="2000" name="DNA Res.">
        <title>Structural analysis of Arabidopsis thaliana chromosome 3. II. Sequence features of the 4,251,695 bp regions covered by 90 P1, TAC and BAC clones.</title>
        <authorList>
            <person name="Nakamura Y."/>
        </authorList>
    </citation>
    <scope>NUCLEOTIDE SEQUENCE [LARGE SCALE GENOMIC DNA]</scope>
</reference>
<keyword evidence="7" id="KW-0539">Nucleus</keyword>
<dbReference type="Pfam" id="PF13359">
    <property type="entry name" value="DDE_Tnp_4"/>
    <property type="match status" value="1"/>
</dbReference>
<evidence type="ECO:0000259" key="9">
    <source>
        <dbReference type="Pfam" id="PF26138"/>
    </source>
</evidence>
<evidence type="ECO:0000256" key="7">
    <source>
        <dbReference type="ARBA" id="ARBA00023242"/>
    </source>
</evidence>
<evidence type="ECO:0000256" key="3">
    <source>
        <dbReference type="ARBA" id="ARBA00006958"/>
    </source>
</evidence>
<evidence type="ECO:0000259" key="8">
    <source>
        <dbReference type="Pfam" id="PF13359"/>
    </source>
</evidence>
<dbReference type="InterPro" id="IPR027806">
    <property type="entry name" value="HARBI1_dom"/>
</dbReference>
<dbReference type="InterPro" id="IPR058353">
    <property type="entry name" value="DUF8040"/>
</dbReference>
<comment type="subcellular location">
    <subcellularLocation>
        <location evidence="2">Nucleus</location>
    </subcellularLocation>
</comment>
<dbReference type="GO" id="GO:0016787">
    <property type="term" value="F:hydrolase activity"/>
    <property type="evidence" value="ECO:0007669"/>
    <property type="project" value="UniProtKB-KW"/>
</dbReference>
<reference key="2">
    <citation type="journal article" date="2000" name="Nature">
        <title>Sequence and analysis of chromosome 3 of the plant Arabidopsis thaliana.</title>
        <authorList>
            <consortium name="European Union Chromosome 3 Arabidopsis Sequencing Consortium"/>
            <consortium name="Institute for Genomic Research"/>
            <consortium name="Kazusa DNA Research Institute"/>
            <person name="Salanoubat M."/>
            <person name="Lemcke K."/>
            <person name="Rieger M."/>
            <person name="Ansorge W."/>
            <person name="Unseld M."/>
            <person name="Fartmann B."/>
            <person name="Valle G."/>
            <person name="Blocker H."/>
            <person name="Perez-Alonso M."/>
            <person name="Obermaier B."/>
            <person name="Delseny M."/>
            <person name="Boutry M."/>
            <person name="Grivell L.A."/>
            <person name="Mache R."/>
            <person name="Puigdomenech P."/>
            <person name="De Simone V."/>
            <person name="Choisne N."/>
            <person name="Artiguenave F."/>
            <person name="Robert C."/>
            <person name="Brottier P."/>
            <person name="Wincker P."/>
            <person name="Cattolico L."/>
            <person name="Weissenbach J."/>
            <person name="Saurin W."/>
            <person name="Quetier F."/>
            <person name="Schafer M."/>
            <person name="Muller-Auer S."/>
            <person name="Gabel C."/>
            <person name="Fuchs M."/>
            <person name="Benes V."/>
            <person name="Wurmbach E."/>
            <person name="Drzonek H."/>
            <person name="Erfle H."/>
            <person name="Jordan N."/>
            <person name="Bangert S."/>
            <person name="Wiedelmann R."/>
            <person name="Kranz H."/>
            <person name="Voss H."/>
            <person name="Holland R."/>
            <person name="Brandt P."/>
            <person name="Nyakatura G."/>
            <person name="Vezzi A."/>
            <person name="D'Angelo M."/>
            <person name="Pallavicini A."/>
            <person name="Toppo S."/>
            <person name="Simionati B."/>
            <person name="Conrad A."/>
            <person name="Hornischer K."/>
            <person name="Kauer G."/>
            <person name="Lohnert T.H."/>
            <person name="Nordsiek G."/>
            <person name="Reichelt J."/>
            <person name="Scharfe M."/>
            <person name="Schon O."/>
            <person name="Bargues M."/>
            <person name="Terol J."/>
            <person name="Climent J."/>
            <person name="Navarro P."/>
            <person name="Collado C."/>
            <person name="Perez-Perez A."/>
            <person name="Ottenwalder B."/>
            <person name="Duchemin D."/>
            <person name="Cooke R."/>
            <person name="Laudie M."/>
            <person name="Berger-Llauro C."/>
            <person name="Purnelle B."/>
            <person name="Masuy D."/>
            <person name="de Haan M."/>
            <person name="Maarse A.C."/>
            <person name="Alcaraz J.P."/>
            <person name="Cottet A."/>
            <person name="Casacuberta E."/>
            <person name="Monfort A."/>
            <person name="Argiriou A."/>
            <person name="flores M."/>
            <person name="Liguori R."/>
            <person name="Vitale D."/>
            <person name="Mannhaupt G."/>
            <person name="Haase D."/>
            <person name="Schoof H."/>
            <person name="Rudd S."/>
            <person name="Zaccaria P."/>
            <person name="Mewes H.W."/>
            <person name="Mayer K.F."/>
            <person name="Kaul S."/>
            <person name="Town C.D."/>
            <person name="Koo H.L."/>
            <person name="Tallon L.J."/>
            <person name="Jenkins J."/>
            <person name="Rooney T."/>
            <person name="Rizzo M."/>
            <person name="Walts A."/>
            <person name="Utterback T."/>
            <person name="Fujii C.Y."/>
            <person name="Shea T.P."/>
            <person name="Creasy T.H."/>
            <person name="Haas B."/>
            <person name="Maiti R."/>
            <person name="Wu D."/>
            <person name="Peterson J."/>
            <person name="Van Aken S."/>
            <person name="Pai G."/>
            <person name="Militscher J."/>
            <person name="Sellers P."/>
            <person name="Gill J.E."/>
            <person name="Feldblyum T.V."/>
            <person name="Preuss D."/>
            <person name="Lin X."/>
            <person name="Nierman W.C."/>
            <person name="Salzberg S.L."/>
            <person name="White O."/>
            <person name="Venter J.C."/>
            <person name="Fraser C.M."/>
            <person name="Kaneko T."/>
            <person name="Nakamura Y."/>
            <person name="Sato S."/>
            <person name="Kato T."/>
            <person name="Asamizu E."/>
            <person name="Sasamoto S."/>
            <person name="Kimura T."/>
            <person name="Idesawa K."/>
            <person name="Kawashima K."/>
            <person name="Kishida Y."/>
            <person name="Kiyokawa C."/>
            <person name="Kohara M."/>
            <person name="Matsumoto M."/>
            <person name="Matsuno A."/>
            <person name="Muraki A."/>
            <person name="Nakayama S."/>
            <person name="Nakazaki N."/>
            <person name="Shinpo S."/>
            <person name="Takeuchi C."/>
            <person name="Wada T."/>
            <person name="Watanabe A."/>
            <person name="Yamada M."/>
            <person name="Yasuda M."/>
            <person name="Tabata S."/>
        </authorList>
    </citation>
    <scope>NUCLEOTIDE SEQUENCE [LARGE SCALE GENOMIC DNA]</scope>
    <source>
        <strain>cv. Columbia</strain>
    </source>
</reference>
<dbReference type="EMBL" id="AP000606">
    <property type="protein sequence ID" value="BAB01198.1"/>
    <property type="molecule type" value="Genomic_DNA"/>
</dbReference>
<feature type="domain" description="DUF8040" evidence="9">
    <location>
        <begin position="13"/>
        <end position="102"/>
    </location>
</feature>
<dbReference type="AlphaFoldDB" id="Q9LJA7"/>
<accession>Q9LJA7</accession>
<keyword evidence="5" id="KW-0479">Metal-binding</keyword>
<dbReference type="PANTHER" id="PTHR22930:SF281">
    <property type="entry name" value="NUCLEASE"/>
    <property type="match status" value="1"/>
</dbReference>
<dbReference type="GO" id="GO:0004518">
    <property type="term" value="F:nuclease activity"/>
    <property type="evidence" value="ECO:0007669"/>
    <property type="project" value="UniProtKB-KW"/>
</dbReference>
<evidence type="ECO:0000256" key="2">
    <source>
        <dbReference type="ARBA" id="ARBA00004123"/>
    </source>
</evidence>
<dbReference type="InterPro" id="IPR045249">
    <property type="entry name" value="HARBI1-like"/>
</dbReference>
<comment type="cofactor">
    <cofactor evidence="1">
        <name>a divalent metal cation</name>
        <dbReference type="ChEBI" id="CHEBI:60240"/>
    </cofactor>
</comment>